<dbReference type="EMBL" id="JAUKTV010000011">
    <property type="protein sequence ID" value="KAK0723964.1"/>
    <property type="molecule type" value="Genomic_DNA"/>
</dbReference>
<evidence type="ECO:0000313" key="3">
    <source>
        <dbReference type="Proteomes" id="UP001172159"/>
    </source>
</evidence>
<accession>A0AA40E113</accession>
<organism evidence="2 3">
    <name type="scientific">Apiosordaria backusii</name>
    <dbReference type="NCBI Taxonomy" id="314023"/>
    <lineage>
        <taxon>Eukaryota</taxon>
        <taxon>Fungi</taxon>
        <taxon>Dikarya</taxon>
        <taxon>Ascomycota</taxon>
        <taxon>Pezizomycotina</taxon>
        <taxon>Sordariomycetes</taxon>
        <taxon>Sordariomycetidae</taxon>
        <taxon>Sordariales</taxon>
        <taxon>Lasiosphaeriaceae</taxon>
        <taxon>Apiosordaria</taxon>
    </lineage>
</organism>
<proteinExistence type="predicted"/>
<sequence>MVLSLSTPSPPASAPALAGQPAPDTTPRQAHDARPSSFPLAGTHHLSEGGRPRVVTSMPRSKARCIRRLRTNTGHRFGYRGSLCCQRHFNLLAPRGDLKVALETSPGNCHSLLCLPFGGFCSSSSAGQDRKGHIQDGTKSGRMNKPCFHDSSTFVLHTGRGWICQSGSVMGSRSSQDFINPGFGPAQWRQDDDPPVMFDYWPTPKLVCSGSPVSSSLILGVHMDIIMSARNRKMCLCCVF</sequence>
<evidence type="ECO:0000313" key="2">
    <source>
        <dbReference type="EMBL" id="KAK0723964.1"/>
    </source>
</evidence>
<protein>
    <submittedName>
        <fullName evidence="2">Uncharacterized protein</fullName>
    </submittedName>
</protein>
<gene>
    <name evidence="2" type="ORF">B0T21DRAFT_47249</name>
</gene>
<name>A0AA40E113_9PEZI</name>
<dbReference type="AlphaFoldDB" id="A0AA40E113"/>
<reference evidence="2" key="1">
    <citation type="submission" date="2023-06" db="EMBL/GenBank/DDBJ databases">
        <title>Genome-scale phylogeny and comparative genomics of the fungal order Sordariales.</title>
        <authorList>
            <consortium name="Lawrence Berkeley National Laboratory"/>
            <person name="Hensen N."/>
            <person name="Bonometti L."/>
            <person name="Westerberg I."/>
            <person name="Brannstrom I.O."/>
            <person name="Guillou S."/>
            <person name="Cros-Aarteil S."/>
            <person name="Calhoun S."/>
            <person name="Haridas S."/>
            <person name="Kuo A."/>
            <person name="Mondo S."/>
            <person name="Pangilinan J."/>
            <person name="Riley R."/>
            <person name="Labutti K."/>
            <person name="Andreopoulos B."/>
            <person name="Lipzen A."/>
            <person name="Chen C."/>
            <person name="Yanf M."/>
            <person name="Daum C."/>
            <person name="Ng V."/>
            <person name="Clum A."/>
            <person name="Steindorff A."/>
            <person name="Ohm R."/>
            <person name="Martin F."/>
            <person name="Silar P."/>
            <person name="Natvig D."/>
            <person name="Lalanne C."/>
            <person name="Gautier V."/>
            <person name="Ament-Velasquez S.L."/>
            <person name="Kruys A."/>
            <person name="Hutchinson M.I."/>
            <person name="Powell A.J."/>
            <person name="Barry K."/>
            <person name="Miller A.N."/>
            <person name="Grigoriev I.V."/>
            <person name="Debuchy R."/>
            <person name="Gladieux P."/>
            <person name="Thoren M.H."/>
            <person name="Johannesson H."/>
        </authorList>
    </citation>
    <scope>NUCLEOTIDE SEQUENCE</scope>
    <source>
        <strain evidence="2">CBS 540.89</strain>
    </source>
</reference>
<evidence type="ECO:0000256" key="1">
    <source>
        <dbReference type="SAM" id="MobiDB-lite"/>
    </source>
</evidence>
<dbReference type="Proteomes" id="UP001172159">
    <property type="component" value="Unassembled WGS sequence"/>
</dbReference>
<feature type="region of interest" description="Disordered" evidence="1">
    <location>
        <begin position="1"/>
        <end position="59"/>
    </location>
</feature>
<keyword evidence="3" id="KW-1185">Reference proteome</keyword>
<comment type="caution">
    <text evidence="2">The sequence shown here is derived from an EMBL/GenBank/DDBJ whole genome shotgun (WGS) entry which is preliminary data.</text>
</comment>